<evidence type="ECO:0000259" key="3">
    <source>
        <dbReference type="PROSITE" id="PS50011"/>
    </source>
</evidence>
<gene>
    <name evidence="4" type="ORF">BLNAU_8068</name>
</gene>
<accession>A0ABQ9XZV2</accession>
<keyword evidence="2" id="KW-0472">Membrane</keyword>
<evidence type="ECO:0000313" key="4">
    <source>
        <dbReference type="EMBL" id="KAK2956993.1"/>
    </source>
</evidence>
<evidence type="ECO:0000256" key="1">
    <source>
        <dbReference type="SAM" id="MobiDB-lite"/>
    </source>
</evidence>
<dbReference type="InterPro" id="IPR011009">
    <property type="entry name" value="Kinase-like_dom_sf"/>
</dbReference>
<organism evidence="4 5">
    <name type="scientific">Blattamonas nauphoetae</name>
    <dbReference type="NCBI Taxonomy" id="2049346"/>
    <lineage>
        <taxon>Eukaryota</taxon>
        <taxon>Metamonada</taxon>
        <taxon>Preaxostyla</taxon>
        <taxon>Oxymonadida</taxon>
        <taxon>Blattamonas</taxon>
    </lineage>
</organism>
<dbReference type="Proteomes" id="UP001281761">
    <property type="component" value="Unassembled WGS sequence"/>
</dbReference>
<dbReference type="InterPro" id="IPR001245">
    <property type="entry name" value="Ser-Thr/Tyr_kinase_cat_dom"/>
</dbReference>
<dbReference type="SUPFAM" id="SSF51126">
    <property type="entry name" value="Pectin lyase-like"/>
    <property type="match status" value="3"/>
</dbReference>
<keyword evidence="5" id="KW-1185">Reference proteome</keyword>
<sequence>MLFLLTWTWTLTLDLDDLQVPDLGETISSFSRVSNREETPQTILLQYPRYQSRTVEISSKIIAVSGNVQSRPTILESQQVKGTLLHLTNSTASFTSLAFQPLTARILTVINHSECLVANSVISVIEDVSPIECSDSTVQILNSDFDFSASQNQSPSLSTTASASSTVSFHSCSFSNVVVTSPGSFICCSSVQTSQTDHCHFSNISHCPSFCKPSQAPLFHNVSVMNTHFVDCENVLFGGVVRDTEDRTSLLAANTTFTRSRSTYTNRTGEPFGPTTTTTAQIVSVDHRYQQCTFTQCVSLNQHGGGIRCNSGANLAVDNCTFEECRATHNSNDFSCDGGGIFIASYEGSGGASITRSVFSNCQAIYGGGIRMIQPTSLIVQYCNTSHCYAIDTFPGSIYHPWGGGIGLSGMPLASVLSNVRFEDCKATATAGCLDNNEASGSIIYSNLLFAHGECRDGNVICSSVTDNDAEIAFFSCTFFSNVANGSREGTVNGTTKTMASGNDIRFRTYPIWERVLKDKSSFVNCFSTSAFPRIVIIAPFFVDFTVYEAGNLTLLDIHLPTPGVVVSTEAGNDEPGCGSDSYPKCQSIGFTGANRLANAFTSVLVEGGRYEETLSFNVAEKPASFSSNGDEHPVVSFDPQSGEDRFMELGVGMLSLSLFTFVPCETASIVKVVGAGPLTIESCEFQNEDGLTPIVQTSIIKMTEGTAFLKNVKFIGIEFSQGSIVRCEGDVTKLEIQESVFTGLHGTAGPLISFERLSEGGELIINKAKLHGNAVSDCVGGITTANVKTVTVTSTTFAHLTDGTQKAALSICSCMTTLTLSDLVFEDCSGSDASSLFVASSVTLTSPISNSISTTDTPISSVDGDTTTVFIPKPNALTIDPSEGSAEVFCWTEATGCVSLSCLAPRIGKGHTWLISAADGTSLESLVSLDDKTLLVAGSGESSTTFQHSGEIDSSLIVQTSGSLALSDIHFSILPTHATTTRSASFFSISDGSLSLTSVSFTPMSFSDSNSLIKLTGAASLTLDAIDFSGITTEGSGSVFHSTSTGTITLSSVSFSSCNCGESQKGRSVFIERSFDAGCVSMTSVQVSSAVTIGSHDIFLKGSNIVSTVTESWESLIGAEDTLTSAVMDRVVGEEDGSEVKSGPLAYLLYPFIEGSMHVDGSFWDHENCGKEKLPCKSFENVHSKLNAFNQEVVFLSAYTLTGEINSLELGSVLTTKLTQTVSTDQSTQFFVQNGPLSFEAINLFVPTTITKPLFVVKASVLSIASTVTIQNPSSASTHQAPLFSLASGTLQMTGTQLIFQPTFISTKSLIEQTAGNLELNSVTIQNVSKSTGDGSVLHSTLSSTSDKVQISGTTSFKDCHSTVGNGGVLFISCPQSFPSSSLVIDATFSDCSCGQDMKGECVFVRGHTFKSLIIPEFWTKAITGLTWDSPNTLWGTDTNEEENSVYHSISLLYHLVPYRQHTIHVGAGGRNENGCGSSTWKCLTLNQAHTHLSGSTPFTLSIDTEASHSDGLAISSETTVKGHPATSKLLVGATGSLSVSASTLSLSTLVLDGSSVSRTSSYLTLSQTGSLDINHCTFTGFTSTTDGAVFSSALGAGNSVTIANTAFTSCTSDGNGGALAITLNGGSLTLTDTNVTFSSCDGLKGKNVYLAGTGLDTLLAEGGLDGIKPSLPTNDIFGDEEMLKWFGMDTGVEASSGSLLYYWYPHIDTATSTHVHSSGTDHPLCGIQALPSAKFLLDSKLSLNEDVTIASTATITSNTAGRVVDVQRDRCFSITANTLSVESLSFTTTVPSFDRSLFTITNTGSLTLSTSNFTGFSTTVAGSVVSGTVATSVLIKDCVITQCHSTEIGGVVSVSLTGSGTISISDNTFSSCTSSKNEGHLGSISSTDLITFLKTDTLSSIKPSIPENGIFGEDEKSKWFGINTGSDASSGSLLYYWYPHLDTATSTHVHSSGTDHPLCGIQALSCSVLSSALQKTTVENKTIIDSAFLLTESISEVFGAHTLTSASPLHTVTIGGEASITLTANSLTLQMISFTQSPPVQALNHPLISVTSASITIDHCTFSKFTMTDSALIQHTGSILSVSGGSFKGITRRQGEGAVLASTFTDGMELHVDGVTLDTVASETGLADGLFISFLDLTTPSHSTPFSLTNLVFKQSSSSNADSSHFVCIVGNDFSTWITTEDPRFAGSYESLPSDSWLWSVDKQTELSGSVVFYLKEGTGPVGVSDAGYLISKCGYYSVWCKGLKYGLERADSRNQVQINIHDTVTLVTLIDLNEEYRIHGKLSSSVIVLTQNGGFVIDSGEEVMFDGMTLKVAGNADRSALEVLDGHFHLKNARVVVSTVAALPFFHCQDSQLTFESVVIGKLAPISSHDEPAVSQTLIKLDRTKMSFVDITLESELPAKSTFLEISNGTTELNKLHLSPTIKTVAVLVSMNGGSFSLVDLSLNAVAITSTPFVFSEVTLCTLTNLTASELPSAELIHIDSSDSFTLQSCSFRGESEASSHLNEDTLCSWSTGLISINSTPTTIRGSEFTSLGQGALIVNGSKVSVATSEFMINSAGNSEFPSAHRNIRCKEGNVTFVDLSSGDGVNNTSLWISGENCEVRVKEEKIISPFFQPAFDAEKSSSKQEKNKTLTVTLVAGLLIPCGLQIEIYESSKESDHISSFMKLLTPSTTTSFTEEKVILSLSPTEVASKLNASEEWKGRIVTRDEQRSSSFVVKRSLSDERKSQAIQAMKWVIPVVCAVLALLFVIILLIVLCRRRRQKKATEKKDKEELNDVQDEKIEVLNDDLLYPATSLVNAVPSHAPLDKEDDTEPKLTQQANPSHHPDTQAFTSVEVVKVEHGVQVGQINKRDTLYNRLHSNQKQPISKGMTAQQIVRSLMKLYNVNSALDLFTRFSSHVVLFDKDGQVYLDMNRSNPAQPAVPLVEGQPIAQAQPATDSNLTQTSPFSQREGFEMMRWRAPETIVERGEEKKDVRPDQAAVFSLGLVLYEIETGLVPFGELDAVNASRQLRTGCLPKMELVGSDDLSILIAECLSLDGKNRPKLDSLESRLASISFKADFTPNLLEFT</sequence>
<dbReference type="SMART" id="SM00710">
    <property type="entry name" value="PbH1"/>
    <property type="match status" value="8"/>
</dbReference>
<dbReference type="SUPFAM" id="SSF56112">
    <property type="entry name" value="Protein kinase-like (PK-like)"/>
    <property type="match status" value="1"/>
</dbReference>
<dbReference type="InterPro" id="IPR006626">
    <property type="entry name" value="PbH1"/>
</dbReference>
<dbReference type="Pfam" id="PF07714">
    <property type="entry name" value="PK_Tyr_Ser-Thr"/>
    <property type="match status" value="1"/>
</dbReference>
<comment type="caution">
    <text evidence="4">The sequence shown here is derived from an EMBL/GenBank/DDBJ whole genome shotgun (WGS) entry which is preliminary data.</text>
</comment>
<evidence type="ECO:0000313" key="5">
    <source>
        <dbReference type="Proteomes" id="UP001281761"/>
    </source>
</evidence>
<name>A0ABQ9XZV2_9EUKA</name>
<feature type="region of interest" description="Disordered" evidence="1">
    <location>
        <begin position="2803"/>
        <end position="2829"/>
    </location>
</feature>
<evidence type="ECO:0000256" key="2">
    <source>
        <dbReference type="SAM" id="Phobius"/>
    </source>
</evidence>
<proteinExistence type="predicted"/>
<dbReference type="InterPro" id="IPR000719">
    <property type="entry name" value="Prot_kinase_dom"/>
</dbReference>
<keyword evidence="2" id="KW-0812">Transmembrane</keyword>
<feature type="domain" description="Protein kinase" evidence="3">
    <location>
        <begin position="2716"/>
        <end position="3057"/>
    </location>
</feature>
<reference evidence="4 5" key="1">
    <citation type="journal article" date="2022" name="bioRxiv">
        <title>Genomics of Preaxostyla Flagellates Illuminates Evolutionary Transitions and the Path Towards Mitochondrial Loss.</title>
        <authorList>
            <person name="Novak L.V.F."/>
            <person name="Treitli S.C."/>
            <person name="Pyrih J."/>
            <person name="Halakuc P."/>
            <person name="Pipaliya S.V."/>
            <person name="Vacek V."/>
            <person name="Brzon O."/>
            <person name="Soukal P."/>
            <person name="Eme L."/>
            <person name="Dacks J.B."/>
            <person name="Karnkowska A."/>
            <person name="Elias M."/>
            <person name="Hampl V."/>
        </authorList>
    </citation>
    <scope>NUCLEOTIDE SEQUENCE [LARGE SCALE GENOMIC DNA]</scope>
    <source>
        <strain evidence="4">NAU3</strain>
        <tissue evidence="4">Gut</tissue>
    </source>
</reference>
<feature type="transmembrane region" description="Helical" evidence="2">
    <location>
        <begin position="2736"/>
        <end position="2757"/>
    </location>
</feature>
<protein>
    <recommendedName>
        <fullName evidence="3">Protein kinase domain-containing protein</fullName>
    </recommendedName>
</protein>
<dbReference type="EMBL" id="JARBJD010000050">
    <property type="protein sequence ID" value="KAK2956993.1"/>
    <property type="molecule type" value="Genomic_DNA"/>
</dbReference>
<keyword evidence="2" id="KW-1133">Transmembrane helix</keyword>
<dbReference type="PROSITE" id="PS50011">
    <property type="entry name" value="PROTEIN_KINASE_DOM"/>
    <property type="match status" value="1"/>
</dbReference>
<dbReference type="InterPro" id="IPR011050">
    <property type="entry name" value="Pectin_lyase_fold/virulence"/>
</dbReference>
<dbReference type="Gene3D" id="1.10.510.10">
    <property type="entry name" value="Transferase(Phosphotransferase) domain 1"/>
    <property type="match status" value="1"/>
</dbReference>